<dbReference type="Gene3D" id="3.40.50.450">
    <property type="match status" value="1"/>
</dbReference>
<protein>
    <submittedName>
        <fullName evidence="1">Nucleoside 2-deoxyribosyltransferase domain-containing protein</fullName>
    </submittedName>
</protein>
<accession>A0ABW1UFL8</accession>
<dbReference type="Proteomes" id="UP001596227">
    <property type="component" value="Unassembled WGS sequence"/>
</dbReference>
<organism evidence="1 2">
    <name type="scientific">Lactiplantibacillus daoliensis</name>
    <dbReference type="NCBI Taxonomy" id="2559916"/>
    <lineage>
        <taxon>Bacteria</taxon>
        <taxon>Bacillati</taxon>
        <taxon>Bacillota</taxon>
        <taxon>Bacilli</taxon>
        <taxon>Lactobacillales</taxon>
        <taxon>Lactobacillaceae</taxon>
        <taxon>Lactiplantibacillus</taxon>
    </lineage>
</organism>
<gene>
    <name evidence="1" type="ORF">ACFQH1_02105</name>
</gene>
<evidence type="ECO:0000313" key="1">
    <source>
        <dbReference type="EMBL" id="MFC6294029.1"/>
    </source>
</evidence>
<name>A0ABW1UFL8_9LACO</name>
<proteinExistence type="predicted"/>
<dbReference type="RefSeq" id="WP_223876932.1">
    <property type="nucleotide sequence ID" value="NZ_BJDH01000005.1"/>
</dbReference>
<evidence type="ECO:0000313" key="2">
    <source>
        <dbReference type="Proteomes" id="UP001596227"/>
    </source>
</evidence>
<dbReference type="SUPFAM" id="SSF52309">
    <property type="entry name" value="N-(deoxy)ribosyltransferase-like"/>
    <property type="match status" value="1"/>
</dbReference>
<keyword evidence="2" id="KW-1185">Reference proteome</keyword>
<sequence>MPKAKRFYIAGSFRKITLINSLSEDLMAKGYERTFDWTTLQATTNLQFLHDIAIQEFQAVVACDFLVFVFPGGKGANIEFGIAAALKKPIYLLDTTNQVNNPEETSTFYLMDYVHRFHGTVAAFGEFILNEEPTML</sequence>
<comment type="caution">
    <text evidence="1">The sequence shown here is derived from an EMBL/GenBank/DDBJ whole genome shotgun (WGS) entry which is preliminary data.</text>
</comment>
<reference evidence="2" key="1">
    <citation type="journal article" date="2019" name="Int. J. Syst. Evol. Microbiol.">
        <title>The Global Catalogue of Microorganisms (GCM) 10K type strain sequencing project: providing services to taxonomists for standard genome sequencing and annotation.</title>
        <authorList>
            <consortium name="The Broad Institute Genomics Platform"/>
            <consortium name="The Broad Institute Genome Sequencing Center for Infectious Disease"/>
            <person name="Wu L."/>
            <person name="Ma J."/>
        </authorList>
    </citation>
    <scope>NUCLEOTIDE SEQUENCE [LARGE SCALE GENOMIC DNA]</scope>
    <source>
        <strain evidence="2">CCM 8934</strain>
    </source>
</reference>
<dbReference type="EMBL" id="JBHSSB010000004">
    <property type="protein sequence ID" value="MFC6294029.1"/>
    <property type="molecule type" value="Genomic_DNA"/>
</dbReference>